<dbReference type="Gene3D" id="3.30.565.10">
    <property type="entry name" value="Histidine kinase-like ATPase, C-terminal domain"/>
    <property type="match status" value="1"/>
</dbReference>
<keyword evidence="6" id="KW-0802">TPR repeat</keyword>
<dbReference type="InterPro" id="IPR003594">
    <property type="entry name" value="HATPase_dom"/>
</dbReference>
<evidence type="ECO:0000256" key="1">
    <source>
        <dbReference type="ARBA" id="ARBA00000085"/>
    </source>
</evidence>
<comment type="catalytic activity">
    <reaction evidence="1">
        <text>ATP + protein L-histidine = ADP + protein N-phospho-L-histidine.</text>
        <dbReference type="EC" id="2.7.13.3"/>
    </reaction>
</comment>
<dbReference type="PANTHER" id="PTHR24421:SF10">
    <property type="entry name" value="NITRATE_NITRITE SENSOR PROTEIN NARQ"/>
    <property type="match status" value="1"/>
</dbReference>
<dbReference type="Pfam" id="PF13181">
    <property type="entry name" value="TPR_8"/>
    <property type="match status" value="1"/>
</dbReference>
<keyword evidence="3" id="KW-0808">Transferase</keyword>
<keyword evidence="8" id="KW-0732">Signal</keyword>
<evidence type="ECO:0000256" key="3">
    <source>
        <dbReference type="ARBA" id="ARBA00022679"/>
    </source>
</evidence>
<evidence type="ECO:0000256" key="6">
    <source>
        <dbReference type="PROSITE-ProRule" id="PRU00339"/>
    </source>
</evidence>
<dbReference type="Pfam" id="PF02518">
    <property type="entry name" value="HATPase_c"/>
    <property type="match status" value="1"/>
</dbReference>
<dbReference type="InterPro" id="IPR050482">
    <property type="entry name" value="Sensor_HK_TwoCompSys"/>
</dbReference>
<dbReference type="InterPro" id="IPR011990">
    <property type="entry name" value="TPR-like_helical_dom_sf"/>
</dbReference>
<gene>
    <name evidence="10" type="ORF">BWR22_02880</name>
</gene>
<dbReference type="InterPro" id="IPR019734">
    <property type="entry name" value="TPR_rpt"/>
</dbReference>
<evidence type="ECO:0000256" key="4">
    <source>
        <dbReference type="ARBA" id="ARBA00022777"/>
    </source>
</evidence>
<keyword evidence="11" id="KW-1185">Reference proteome</keyword>
<dbReference type="EMBL" id="CP019352">
    <property type="protein sequence ID" value="APX99295.1"/>
    <property type="molecule type" value="Genomic_DNA"/>
</dbReference>
<dbReference type="PROSITE" id="PS50109">
    <property type="entry name" value="HIS_KIN"/>
    <property type="match status" value="1"/>
</dbReference>
<dbReference type="KEGG" id="lvn:BWR22_02880"/>
<dbReference type="GO" id="GO:0000160">
    <property type="term" value="P:phosphorelay signal transduction system"/>
    <property type="evidence" value="ECO:0007669"/>
    <property type="project" value="UniProtKB-KW"/>
</dbReference>
<evidence type="ECO:0000256" key="7">
    <source>
        <dbReference type="SAM" id="Phobius"/>
    </source>
</evidence>
<feature type="signal peptide" evidence="8">
    <location>
        <begin position="1"/>
        <end position="18"/>
    </location>
</feature>
<organism evidence="10 11">
    <name type="scientific">Lacinutrix venerupis</name>
    <dbReference type="NCBI Taxonomy" id="1486034"/>
    <lineage>
        <taxon>Bacteria</taxon>
        <taxon>Pseudomonadati</taxon>
        <taxon>Bacteroidota</taxon>
        <taxon>Flavobacteriia</taxon>
        <taxon>Flavobacteriales</taxon>
        <taxon>Flavobacteriaceae</taxon>
        <taxon>Lacinutrix</taxon>
    </lineage>
</organism>
<dbReference type="SUPFAM" id="SSF55874">
    <property type="entry name" value="ATPase domain of HSP90 chaperone/DNA topoisomerase II/histidine kinase"/>
    <property type="match status" value="1"/>
</dbReference>
<dbReference type="SMART" id="SM00028">
    <property type="entry name" value="TPR"/>
    <property type="match status" value="4"/>
</dbReference>
<keyword evidence="7" id="KW-1133">Transmembrane helix</keyword>
<sequence>MRAFLLLFCSFFVFFSFAQKERINSTLDSIILYREYSKNSNLTFKQRILYANRAITLSSSYSEDSTLIKSYKALSSIYLNQLNTSKLKSVNFKIVDLANKAKDTAALANANYILGYTYDVESKPDSAYFYYSRAVKQYDVIGDKKDYINVLSNMSDIQYYERDYVGAEINIIRALKILETLPETEDNIIVKWERYNVLGIISGELKNFDKALEYYNLTKKTVKNYSQAYYYNVFSNNNIGSIYRRKGDYKKAIEIFNEILEDKTLLDNDSLSYAAVKANLAYSKYLNKDFETQEVNSLFKESIKISKALEDEISIMGTSAYYSEFLSEIGEKDSAKKYVDLAYKIAKNTKSNSFVFRTLKTKSQLEKDSSNIFLGEYIKLSDSLVTAERSRRNKFARIDYETDVIIQEKEAISKQNLWLIIISIGLLFSILLLYIIKTQREKNKELQLAKQQQEANEEIYNLMLSQQEKMDEARAVEKKRISQEMHDGILGRLFGTRLSLDSLNMDNSQEAIISRENYIKDLMEIEKDIRKISHDLNTDFISNTRFPDLVSTLVETQCLAYKLDYNISIDNDIKWEDLVNKTKIHIYRIIQESLQNIYKHAQAKIINVKIHQQENLISLLIIDDGVGYDKSKQKDGIGLKNIKSRVEAIGGKLNIKTKINIGTTIFIELPINNEPN</sequence>
<evidence type="ECO:0000313" key="10">
    <source>
        <dbReference type="EMBL" id="APX99295.1"/>
    </source>
</evidence>
<name>A0AAC9LIN2_9FLAO</name>
<keyword evidence="7" id="KW-0812">Transmembrane</keyword>
<feature type="transmembrane region" description="Helical" evidence="7">
    <location>
        <begin position="417"/>
        <end position="436"/>
    </location>
</feature>
<evidence type="ECO:0000256" key="5">
    <source>
        <dbReference type="ARBA" id="ARBA00023012"/>
    </source>
</evidence>
<evidence type="ECO:0000256" key="8">
    <source>
        <dbReference type="SAM" id="SignalP"/>
    </source>
</evidence>
<dbReference type="InterPro" id="IPR036890">
    <property type="entry name" value="HATPase_C_sf"/>
</dbReference>
<evidence type="ECO:0000313" key="11">
    <source>
        <dbReference type="Proteomes" id="UP000187506"/>
    </source>
</evidence>
<dbReference type="Proteomes" id="UP000187506">
    <property type="component" value="Chromosome"/>
</dbReference>
<dbReference type="SMART" id="SM00387">
    <property type="entry name" value="HATPase_c"/>
    <property type="match status" value="1"/>
</dbReference>
<dbReference type="GO" id="GO:0004673">
    <property type="term" value="F:protein histidine kinase activity"/>
    <property type="evidence" value="ECO:0007669"/>
    <property type="project" value="UniProtKB-EC"/>
</dbReference>
<dbReference type="EC" id="2.7.13.3" evidence="2"/>
<dbReference type="AlphaFoldDB" id="A0AAC9LIN2"/>
<dbReference type="PROSITE" id="PS50005">
    <property type="entry name" value="TPR"/>
    <property type="match status" value="1"/>
</dbReference>
<dbReference type="CDD" id="cd16917">
    <property type="entry name" value="HATPase_UhpB-NarQ-NarX-like"/>
    <property type="match status" value="1"/>
</dbReference>
<keyword evidence="5" id="KW-0902">Two-component regulatory system</keyword>
<accession>A0AAC9LIN2</accession>
<keyword evidence="4" id="KW-0418">Kinase</keyword>
<reference evidence="10 11" key="1">
    <citation type="submission" date="2017-01" db="EMBL/GenBank/DDBJ databases">
        <title>Complete genome of Lacinutrix venerupis DOK2-8 isolated from seawater in Dokdo.</title>
        <authorList>
            <person name="Chi W.-J."/>
            <person name="Kim J.H."/>
        </authorList>
    </citation>
    <scope>NUCLEOTIDE SEQUENCE [LARGE SCALE GENOMIC DNA]</scope>
    <source>
        <strain evidence="10 11">DOK2-8</strain>
    </source>
</reference>
<dbReference type="SUPFAM" id="SSF48452">
    <property type="entry name" value="TPR-like"/>
    <property type="match status" value="2"/>
</dbReference>
<dbReference type="InterPro" id="IPR005467">
    <property type="entry name" value="His_kinase_dom"/>
</dbReference>
<dbReference type="PANTHER" id="PTHR24421">
    <property type="entry name" value="NITRATE/NITRITE SENSOR PROTEIN NARX-RELATED"/>
    <property type="match status" value="1"/>
</dbReference>
<dbReference type="PRINTS" id="PR00344">
    <property type="entry name" value="BCTRLSENSOR"/>
</dbReference>
<feature type="repeat" description="TPR" evidence="6">
    <location>
        <begin position="233"/>
        <end position="266"/>
    </location>
</feature>
<feature type="chain" id="PRO_5042072449" description="histidine kinase" evidence="8">
    <location>
        <begin position="19"/>
        <end position="676"/>
    </location>
</feature>
<evidence type="ECO:0000256" key="2">
    <source>
        <dbReference type="ARBA" id="ARBA00012438"/>
    </source>
</evidence>
<dbReference type="RefSeq" id="WP_076731934.1">
    <property type="nucleotide sequence ID" value="NZ_CP019352.1"/>
</dbReference>
<dbReference type="Gene3D" id="1.25.40.10">
    <property type="entry name" value="Tetratricopeptide repeat domain"/>
    <property type="match status" value="2"/>
</dbReference>
<proteinExistence type="predicted"/>
<evidence type="ECO:0000259" key="9">
    <source>
        <dbReference type="PROSITE" id="PS50109"/>
    </source>
</evidence>
<protein>
    <recommendedName>
        <fullName evidence="2">histidine kinase</fullName>
        <ecNumber evidence="2">2.7.13.3</ecNumber>
    </recommendedName>
</protein>
<keyword evidence="7" id="KW-0472">Membrane</keyword>
<feature type="domain" description="Histidine kinase" evidence="9">
    <location>
        <begin position="480"/>
        <end position="673"/>
    </location>
</feature>
<dbReference type="InterPro" id="IPR004358">
    <property type="entry name" value="Sig_transdc_His_kin-like_C"/>
</dbReference>